<feature type="region of interest" description="Disordered" evidence="1">
    <location>
        <begin position="1"/>
        <end position="21"/>
    </location>
</feature>
<keyword evidence="3" id="KW-1185">Reference proteome</keyword>
<organism evidence="2 3">
    <name type="scientific">Psilocybe cf. subviscida</name>
    <dbReference type="NCBI Taxonomy" id="2480587"/>
    <lineage>
        <taxon>Eukaryota</taxon>
        <taxon>Fungi</taxon>
        <taxon>Dikarya</taxon>
        <taxon>Basidiomycota</taxon>
        <taxon>Agaricomycotina</taxon>
        <taxon>Agaricomycetes</taxon>
        <taxon>Agaricomycetidae</taxon>
        <taxon>Agaricales</taxon>
        <taxon>Agaricineae</taxon>
        <taxon>Strophariaceae</taxon>
        <taxon>Psilocybe</taxon>
    </lineage>
</organism>
<dbReference type="AlphaFoldDB" id="A0A8H5B2A6"/>
<comment type="caution">
    <text evidence="2">The sequence shown here is derived from an EMBL/GenBank/DDBJ whole genome shotgun (WGS) entry which is preliminary data.</text>
</comment>
<dbReference type="EMBL" id="JAACJJ010000043">
    <property type="protein sequence ID" value="KAF5315317.1"/>
    <property type="molecule type" value="Genomic_DNA"/>
</dbReference>
<evidence type="ECO:0000313" key="2">
    <source>
        <dbReference type="EMBL" id="KAF5315317.1"/>
    </source>
</evidence>
<reference evidence="2 3" key="1">
    <citation type="journal article" date="2020" name="ISME J.">
        <title>Uncovering the hidden diversity of litter-decomposition mechanisms in mushroom-forming fungi.</title>
        <authorList>
            <person name="Floudas D."/>
            <person name="Bentzer J."/>
            <person name="Ahren D."/>
            <person name="Johansson T."/>
            <person name="Persson P."/>
            <person name="Tunlid A."/>
        </authorList>
    </citation>
    <scope>NUCLEOTIDE SEQUENCE [LARGE SCALE GENOMIC DNA]</scope>
    <source>
        <strain evidence="2 3">CBS 101986</strain>
    </source>
</reference>
<gene>
    <name evidence="2" type="ORF">D9619_007523</name>
</gene>
<evidence type="ECO:0000256" key="1">
    <source>
        <dbReference type="SAM" id="MobiDB-lite"/>
    </source>
</evidence>
<evidence type="ECO:0000313" key="3">
    <source>
        <dbReference type="Proteomes" id="UP000567179"/>
    </source>
</evidence>
<proteinExistence type="predicted"/>
<feature type="compositionally biased region" description="Low complexity" evidence="1">
    <location>
        <begin position="1"/>
        <end position="12"/>
    </location>
</feature>
<dbReference type="Proteomes" id="UP000567179">
    <property type="component" value="Unassembled WGS sequence"/>
</dbReference>
<sequence>MAAAISASSTAAHRPSDADHADDPFGAAGMVCTAAITINGATTTTTSEGWCSPAVVVVVVTRESASEATNCVGTTSESSTRPTLRHTPCAQAATNPTDDKSITATCERDNVNAPEDKHDMNPDVTSDLVVSLVGIALALSFTLYEFAVPVTVEHSIGSFEVDTVTSNGQPEPTYVAVGIHNSMDVSKACVSAFDTIYLAFDLEVGPRLHYNATFDLTFN</sequence>
<protein>
    <submittedName>
        <fullName evidence="2">Uncharacterized protein</fullName>
    </submittedName>
</protein>
<name>A0A8H5B2A6_9AGAR</name>
<accession>A0A8H5B2A6</accession>